<sequence length="576" mass="62047">MGSAPPSDDSGTRPRPPSVVGRGAPVTAEPSPSLQLHSWRRLDWRFLLPALGDGPVVLAGRPDEELRAALPLLGLPVHRVTSDQDWEAVGGTASLVVLIDPTPKDLGSATGACRPGASVYAEVRRSLCRLQGPWTLMGWRRAFAAAGLEEVSAHWHARTIDRSARIIPVEARGAMRHALAQHQGSWLRRILAATARAAVGVGLLPALIPEGSVVGRYPEVAEGAGKNLVERVLAENVDRLGLSAVGLGAALETAFLTPRFVTSRHVVVLVYAKGESRPRLVVKVPRQPDDSRGVRREADMMRRLAALLGPDRLRVPAVLGTVACDGLSLLVESAIRGAVLTPPQAHRHFRTVLAAGTSFIGALPVVRPAGENADWYGPAVERPLARLAEIAPLAGETAALCARTHELLAPLRSVPLPAVFEHGDLAFPNLYFGGRDTRLGVIDWERSTTSGVPGHDLVFFLQFVSESRWSASTWPAQVAAFRDAFVGPDAWAVPVLREHLRHRGVDPTSWGRLVVMTWARTSATLADRLVLDEDRDDLCPSAAVEAAVRLERETRLWRLAVELAERGELGDRAGSA</sequence>
<feature type="domain" description="Aminoglycoside phosphotransferase" evidence="2">
    <location>
        <begin position="270"/>
        <end position="488"/>
    </location>
</feature>
<keyword evidence="3" id="KW-0808">Transferase</keyword>
<dbReference type="AlphaFoldDB" id="D2S543"/>
<gene>
    <name evidence="3" type="ordered locus">Gobs_0360</name>
</gene>
<organism evidence="3 4">
    <name type="scientific">Geodermatophilus obscurus (strain ATCC 25078 / DSM 43160 / JCM 3152 / CCUG 61914 / KCC A-0152 / KCTC 9177 / NBRC 13315 / NRRL B-3577 / G-20)</name>
    <dbReference type="NCBI Taxonomy" id="526225"/>
    <lineage>
        <taxon>Bacteria</taxon>
        <taxon>Bacillati</taxon>
        <taxon>Actinomycetota</taxon>
        <taxon>Actinomycetes</taxon>
        <taxon>Geodermatophilales</taxon>
        <taxon>Geodermatophilaceae</taxon>
        <taxon>Geodermatophilus</taxon>
    </lineage>
</organism>
<dbReference type="Proteomes" id="UP000001382">
    <property type="component" value="Chromosome"/>
</dbReference>
<dbReference type="HOGENOM" id="CLU_473090_0_0_11"/>
<dbReference type="EMBL" id="CP001867">
    <property type="protein sequence ID" value="ADB73154.1"/>
    <property type="molecule type" value="Genomic_DNA"/>
</dbReference>
<proteinExistence type="predicted"/>
<accession>D2S543</accession>
<dbReference type="OrthoDB" id="4909686at2"/>
<dbReference type="GO" id="GO:0016740">
    <property type="term" value="F:transferase activity"/>
    <property type="evidence" value="ECO:0007669"/>
    <property type="project" value="UniProtKB-KW"/>
</dbReference>
<dbReference type="KEGG" id="gob:Gobs_0360"/>
<dbReference type="InterPro" id="IPR011009">
    <property type="entry name" value="Kinase-like_dom_sf"/>
</dbReference>
<evidence type="ECO:0000313" key="3">
    <source>
        <dbReference type="EMBL" id="ADB73154.1"/>
    </source>
</evidence>
<dbReference type="InterPro" id="IPR002575">
    <property type="entry name" value="Aminoglycoside_PTrfase"/>
</dbReference>
<evidence type="ECO:0000313" key="4">
    <source>
        <dbReference type="Proteomes" id="UP000001382"/>
    </source>
</evidence>
<keyword evidence="4" id="KW-1185">Reference proteome</keyword>
<reference evidence="3 4" key="1">
    <citation type="journal article" date="2010" name="Stand. Genomic Sci.">
        <title>Complete genome sequence of Geodermatophilus obscurus type strain (G-20).</title>
        <authorList>
            <person name="Ivanova N."/>
            <person name="Sikorski J."/>
            <person name="Jando M."/>
            <person name="Munk C."/>
            <person name="Lapidus A."/>
            <person name="Glavina Del Rio T."/>
            <person name="Copeland A."/>
            <person name="Tice H."/>
            <person name="Cheng J.-F."/>
            <person name="Lucas S."/>
            <person name="Chen F."/>
            <person name="Nolan M."/>
            <person name="Bruce D."/>
            <person name="Goodwin L."/>
            <person name="Pitluck S."/>
            <person name="Mavromatis K."/>
            <person name="Mikhailova N."/>
            <person name="Pati A."/>
            <person name="Chen A."/>
            <person name="Palaniappan K."/>
            <person name="Land M."/>
            <person name="Hauser L."/>
            <person name="Chang Y.-J."/>
            <person name="Jeffries C.D."/>
            <person name="Meincke L."/>
            <person name="Brettin T."/>
            <person name="Detter J.C."/>
            <person name="Detter J.C."/>
            <person name="Rohde M."/>
            <person name="Goeker M."/>
            <person name="Bristow J."/>
            <person name="Eisen J.A."/>
            <person name="Markowitz V."/>
            <person name="Hugenholtz P."/>
            <person name="Kyrpides N.C."/>
            <person name="Klenk H.-P."/>
        </authorList>
    </citation>
    <scope>NUCLEOTIDE SEQUENCE [LARGE SCALE GENOMIC DNA]</scope>
    <source>
        <strain evidence="4">ATCC 25078 / DSM 43160 / JCM 3152 / KCC A-0152 / KCTC 9177 / NBRC 13315 / NRRL B-3577 / G-20</strain>
    </source>
</reference>
<protein>
    <submittedName>
        <fullName evidence="3">Aminoglycoside phosphotransferase</fullName>
    </submittedName>
</protein>
<evidence type="ECO:0000259" key="2">
    <source>
        <dbReference type="Pfam" id="PF01636"/>
    </source>
</evidence>
<dbReference type="SUPFAM" id="SSF56112">
    <property type="entry name" value="Protein kinase-like (PK-like)"/>
    <property type="match status" value="1"/>
</dbReference>
<name>D2S543_GEOOG</name>
<reference evidence="4" key="2">
    <citation type="submission" date="2010-01" db="EMBL/GenBank/DDBJ databases">
        <title>The complete genome of Geodermatophilus obscurus DSM 43160.</title>
        <authorList>
            <consortium name="US DOE Joint Genome Institute (JGI-PGF)"/>
            <person name="Lucas S."/>
            <person name="Copeland A."/>
            <person name="Lapidus A."/>
            <person name="Glavina del Rio T."/>
            <person name="Dalin E."/>
            <person name="Tice H."/>
            <person name="Bruce D."/>
            <person name="Goodwin L."/>
            <person name="Pitluck S."/>
            <person name="Kyrpides N."/>
            <person name="Mavromatis K."/>
            <person name="Ivanova N."/>
            <person name="Munk A.C."/>
            <person name="Brettin T."/>
            <person name="Detter J.C."/>
            <person name="Han C."/>
            <person name="Larimer F."/>
            <person name="Land M."/>
            <person name="Hauser L."/>
            <person name="Markowitz V."/>
            <person name="Cheng J.-F."/>
            <person name="Hugenholtz P."/>
            <person name="Woyke T."/>
            <person name="Wu D."/>
            <person name="Jando M."/>
            <person name="Schneider S."/>
            <person name="Klenk H.-P."/>
            <person name="Eisen J.A."/>
        </authorList>
    </citation>
    <scope>NUCLEOTIDE SEQUENCE [LARGE SCALE GENOMIC DNA]</scope>
    <source>
        <strain evidence="4">ATCC 25078 / DSM 43160 / JCM 3152 / KCC A-0152 / KCTC 9177 / NBRC 13315 / NRRL B-3577 / G-20</strain>
    </source>
</reference>
<dbReference type="Pfam" id="PF01636">
    <property type="entry name" value="APH"/>
    <property type="match status" value="1"/>
</dbReference>
<dbReference type="eggNOG" id="COG3173">
    <property type="taxonomic scope" value="Bacteria"/>
</dbReference>
<feature type="region of interest" description="Disordered" evidence="1">
    <location>
        <begin position="1"/>
        <end position="31"/>
    </location>
</feature>
<evidence type="ECO:0000256" key="1">
    <source>
        <dbReference type="SAM" id="MobiDB-lite"/>
    </source>
</evidence>